<reference evidence="2 3" key="1">
    <citation type="submission" date="2017-11" db="EMBL/GenBank/DDBJ databases">
        <title>Complete genome sequence of Spiroplasma clarkii CN-5 (DSM 19994).</title>
        <authorList>
            <person name="Tsai Y.-M."/>
            <person name="Chang A."/>
            <person name="Lo W.-S."/>
            <person name="Kuo C.-H."/>
        </authorList>
    </citation>
    <scope>NUCLEOTIDE SEQUENCE [LARGE SCALE GENOMIC DNA]</scope>
    <source>
        <strain evidence="2 3">CN-5</strain>
    </source>
</reference>
<feature type="transmembrane region" description="Helical" evidence="1">
    <location>
        <begin position="236"/>
        <end position="256"/>
    </location>
</feature>
<gene>
    <name evidence="2" type="ORF">SCLAR_v1c09840</name>
</gene>
<dbReference type="RefSeq" id="WP_100254824.1">
    <property type="nucleotide sequence ID" value="NZ_CP024870.1"/>
</dbReference>
<organism evidence="2 3">
    <name type="scientific">Spiroplasma clarkii</name>
    <dbReference type="NCBI Taxonomy" id="2139"/>
    <lineage>
        <taxon>Bacteria</taxon>
        <taxon>Bacillati</taxon>
        <taxon>Mycoplasmatota</taxon>
        <taxon>Mollicutes</taxon>
        <taxon>Entomoplasmatales</taxon>
        <taxon>Spiroplasmataceae</taxon>
        <taxon>Spiroplasma</taxon>
    </lineage>
</organism>
<dbReference type="EMBL" id="CP024870">
    <property type="protein sequence ID" value="ATX71286.1"/>
    <property type="molecule type" value="Genomic_DNA"/>
</dbReference>
<keyword evidence="1" id="KW-0812">Transmembrane</keyword>
<evidence type="ECO:0000313" key="3">
    <source>
        <dbReference type="Proteomes" id="UP000231179"/>
    </source>
</evidence>
<evidence type="ECO:0000256" key="1">
    <source>
        <dbReference type="SAM" id="Phobius"/>
    </source>
</evidence>
<accession>A0A2K8KPV7</accession>
<keyword evidence="1" id="KW-0472">Membrane</keyword>
<dbReference type="AlphaFoldDB" id="A0A2K8KPV7"/>
<proteinExistence type="predicted"/>
<sequence>MLEAAKIKQNLASNGYNWLPNYKNILTSVWAHIEVFFDEDETVQSALWASFKRDTEDYIGIVFITSKRCFTVECVENQTHVKYTPIQIYNLEKIQVQFSQSKTGLNYVSLVSDSFGNGTTFACPSQEVVNHFIDTLKGKTGSTIEFLPDSDDPLLAENEKEQLIDEDLNKATVVPPHKFQKKVEEIKPMKEFDGWRKETPVASEKVVVIQKVPKKAKPKAKARDEGYGSKSHSQLWVLWLLIPIIAVTAIICVIFLL</sequence>
<dbReference type="Proteomes" id="UP000231179">
    <property type="component" value="Chromosome"/>
</dbReference>
<name>A0A2K8KPV7_9MOLU</name>
<protein>
    <submittedName>
        <fullName evidence="2">Uncharacterized protein</fullName>
    </submittedName>
</protein>
<keyword evidence="1" id="KW-1133">Transmembrane helix</keyword>
<keyword evidence="3" id="KW-1185">Reference proteome</keyword>
<evidence type="ECO:0000313" key="2">
    <source>
        <dbReference type="EMBL" id="ATX71286.1"/>
    </source>
</evidence>